<dbReference type="AlphaFoldDB" id="B3RIK7"/>
<dbReference type="Gene3D" id="1.10.533.10">
    <property type="entry name" value="Death Domain, Fas"/>
    <property type="match status" value="1"/>
</dbReference>
<dbReference type="CDD" id="cd01670">
    <property type="entry name" value="Death"/>
    <property type="match status" value="1"/>
</dbReference>
<name>B3RIK7_TRIAD</name>
<dbReference type="CTD" id="6750152"/>
<dbReference type="SMART" id="SM00005">
    <property type="entry name" value="DEATH"/>
    <property type="match status" value="1"/>
</dbReference>
<keyword evidence="2" id="KW-0812">Transmembrane</keyword>
<dbReference type="OrthoDB" id="100767at2759"/>
<evidence type="ECO:0000313" key="5">
    <source>
        <dbReference type="Proteomes" id="UP000009022"/>
    </source>
</evidence>
<protein>
    <submittedName>
        <fullName evidence="4">Expressed protein</fullName>
    </submittedName>
</protein>
<evidence type="ECO:0000313" key="4">
    <source>
        <dbReference type="EMBL" id="EDV29001.1"/>
    </source>
</evidence>
<evidence type="ECO:0000256" key="2">
    <source>
        <dbReference type="SAM" id="Phobius"/>
    </source>
</evidence>
<evidence type="ECO:0000259" key="3">
    <source>
        <dbReference type="PROSITE" id="PS50017"/>
    </source>
</evidence>
<dbReference type="PhylomeDB" id="B3RIK7"/>
<dbReference type="KEGG" id="tad:TRIADDRAFT_63551"/>
<dbReference type="InterPro" id="IPR000488">
    <property type="entry name" value="Death_dom"/>
</dbReference>
<dbReference type="GO" id="GO:0007165">
    <property type="term" value="P:signal transduction"/>
    <property type="evidence" value="ECO:0007669"/>
    <property type="project" value="InterPro"/>
</dbReference>
<feature type="region of interest" description="Disordered" evidence="1">
    <location>
        <begin position="1"/>
        <end position="24"/>
    </location>
</feature>
<proteinExistence type="predicted"/>
<keyword evidence="2" id="KW-1133">Transmembrane helix</keyword>
<keyword evidence="2" id="KW-0472">Membrane</keyword>
<gene>
    <name evidence="4" type="ORF">TRIADDRAFT_63551</name>
</gene>
<dbReference type="GeneID" id="6750152"/>
<dbReference type="HOGENOM" id="CLU_1733830_0_0_1"/>
<dbReference type="Pfam" id="PF00531">
    <property type="entry name" value="Death"/>
    <property type="match status" value="1"/>
</dbReference>
<reference evidence="4 5" key="1">
    <citation type="journal article" date="2008" name="Nature">
        <title>The Trichoplax genome and the nature of placozoans.</title>
        <authorList>
            <person name="Srivastava M."/>
            <person name="Begovic E."/>
            <person name="Chapman J."/>
            <person name="Putnam N.H."/>
            <person name="Hellsten U."/>
            <person name="Kawashima T."/>
            <person name="Kuo A."/>
            <person name="Mitros T."/>
            <person name="Salamov A."/>
            <person name="Carpenter M.L."/>
            <person name="Signorovitch A.Y."/>
            <person name="Moreno M.A."/>
            <person name="Kamm K."/>
            <person name="Grimwood J."/>
            <person name="Schmutz J."/>
            <person name="Shapiro H."/>
            <person name="Grigoriev I.V."/>
            <person name="Buss L.W."/>
            <person name="Schierwater B."/>
            <person name="Dellaporta S.L."/>
            <person name="Rokhsar D.S."/>
        </authorList>
    </citation>
    <scope>NUCLEOTIDE SEQUENCE [LARGE SCALE GENOMIC DNA]</scope>
    <source>
        <strain evidence="4 5">Grell-BS-1999</strain>
    </source>
</reference>
<sequence length="151" mass="17090">MASQSGVRKRHLNERPAGSISPDESAFDETRHKVFVCIFLLTGMALLGYYGFYVNNDRNASDMDLQPKLRTCIGIISKEIGRDWRKLGEALNFSENNLQEFDKETSHFTRASKMLKQWQQRGDSMTATLNNLIQALRSASKAGLAEKCENL</sequence>
<accession>B3RIK7</accession>
<dbReference type="InParanoid" id="B3RIK7"/>
<dbReference type="InterPro" id="IPR011029">
    <property type="entry name" value="DEATH-like_dom_sf"/>
</dbReference>
<evidence type="ECO:0000256" key="1">
    <source>
        <dbReference type="SAM" id="MobiDB-lite"/>
    </source>
</evidence>
<dbReference type="PROSITE" id="PS50017">
    <property type="entry name" value="DEATH_DOMAIN"/>
    <property type="match status" value="1"/>
</dbReference>
<dbReference type="SUPFAM" id="SSF47986">
    <property type="entry name" value="DEATH domain"/>
    <property type="match status" value="1"/>
</dbReference>
<feature type="transmembrane region" description="Helical" evidence="2">
    <location>
        <begin position="34"/>
        <end position="53"/>
    </location>
</feature>
<dbReference type="EMBL" id="DS985241">
    <property type="protein sequence ID" value="EDV29001.1"/>
    <property type="molecule type" value="Genomic_DNA"/>
</dbReference>
<keyword evidence="5" id="KW-1185">Reference proteome</keyword>
<organism evidence="4 5">
    <name type="scientific">Trichoplax adhaerens</name>
    <name type="common">Trichoplax reptans</name>
    <dbReference type="NCBI Taxonomy" id="10228"/>
    <lineage>
        <taxon>Eukaryota</taxon>
        <taxon>Metazoa</taxon>
        <taxon>Placozoa</taxon>
        <taxon>Uniplacotomia</taxon>
        <taxon>Trichoplacea</taxon>
        <taxon>Trichoplacidae</taxon>
        <taxon>Trichoplax</taxon>
    </lineage>
</organism>
<dbReference type="Proteomes" id="UP000009022">
    <property type="component" value="Unassembled WGS sequence"/>
</dbReference>
<dbReference type="RefSeq" id="XP_002108203.1">
    <property type="nucleotide sequence ID" value="XM_002108167.1"/>
</dbReference>
<feature type="domain" description="Death" evidence="3">
    <location>
        <begin position="75"/>
        <end position="151"/>
    </location>
</feature>